<evidence type="ECO:0000313" key="3">
    <source>
        <dbReference type="Proteomes" id="UP000077202"/>
    </source>
</evidence>
<dbReference type="AlphaFoldDB" id="A0A176VKR2"/>
<proteinExistence type="predicted"/>
<accession>A0A176VKR2</accession>
<name>A0A176VKR2_MARPO</name>
<sequence>MNEDSVKESTLSDEIMEQVVARIGGTVVKADGITLPTSLVEEVRPEEEKEASGEDAKVLEVTFPDFLHDSVVPLLKYLDGKRERYALSKESEFYIKLIRNRTKLKRAVVVKREWDSATALARERAATLSIECAAVKVTLQEREAQLREKKTKCEVLQLNLAKESGRCTELEETCGGLCKSNENAQKVTMNLITRLEKSRKAYDEAVKRSERLITTAEKQEKNYSKELAKLEARRAEDLEKAEMRSQESQRRMEKTKQAYHRLQEESTDELKLRLKKCLNGFAMWRLQTVSG</sequence>
<evidence type="ECO:0000256" key="1">
    <source>
        <dbReference type="SAM" id="MobiDB-lite"/>
    </source>
</evidence>
<comment type="caution">
    <text evidence="2">The sequence shown here is derived from an EMBL/GenBank/DDBJ whole genome shotgun (WGS) entry which is preliminary data.</text>
</comment>
<dbReference type="SUPFAM" id="SSF103657">
    <property type="entry name" value="BAR/IMD domain-like"/>
    <property type="match status" value="1"/>
</dbReference>
<feature type="region of interest" description="Disordered" evidence="1">
    <location>
        <begin position="238"/>
        <end position="260"/>
    </location>
</feature>
<evidence type="ECO:0000313" key="2">
    <source>
        <dbReference type="EMBL" id="OAE20983.1"/>
    </source>
</evidence>
<dbReference type="EMBL" id="LVLJ01003556">
    <property type="protein sequence ID" value="OAE20983.1"/>
    <property type="molecule type" value="Genomic_DNA"/>
</dbReference>
<gene>
    <name evidence="2" type="ORF">AXG93_267s1130</name>
</gene>
<protein>
    <submittedName>
        <fullName evidence="2">Uncharacterized protein</fullName>
    </submittedName>
</protein>
<keyword evidence="3" id="KW-1185">Reference proteome</keyword>
<dbReference type="InterPro" id="IPR027267">
    <property type="entry name" value="AH/BAR_dom_sf"/>
</dbReference>
<organism evidence="2 3">
    <name type="scientific">Marchantia polymorpha subsp. ruderalis</name>
    <dbReference type="NCBI Taxonomy" id="1480154"/>
    <lineage>
        <taxon>Eukaryota</taxon>
        <taxon>Viridiplantae</taxon>
        <taxon>Streptophyta</taxon>
        <taxon>Embryophyta</taxon>
        <taxon>Marchantiophyta</taxon>
        <taxon>Marchantiopsida</taxon>
        <taxon>Marchantiidae</taxon>
        <taxon>Marchantiales</taxon>
        <taxon>Marchantiaceae</taxon>
        <taxon>Marchantia</taxon>
    </lineage>
</organism>
<dbReference type="Proteomes" id="UP000077202">
    <property type="component" value="Unassembled WGS sequence"/>
</dbReference>
<reference evidence="2" key="1">
    <citation type="submission" date="2016-03" db="EMBL/GenBank/DDBJ databases">
        <title>Mechanisms controlling the formation of the plant cell surface in tip-growing cells are functionally conserved among land plants.</title>
        <authorList>
            <person name="Honkanen S."/>
            <person name="Jones V.A."/>
            <person name="Morieri G."/>
            <person name="Champion C."/>
            <person name="Hetherington A.J."/>
            <person name="Kelly S."/>
            <person name="Saint-Marcoux D."/>
            <person name="Proust H."/>
            <person name="Prescott H."/>
            <person name="Dolan L."/>
        </authorList>
    </citation>
    <scope>NUCLEOTIDE SEQUENCE [LARGE SCALE GENOMIC DNA]</scope>
    <source>
        <tissue evidence="2">Whole gametophyte</tissue>
    </source>
</reference>